<reference evidence="1 2" key="1">
    <citation type="submission" date="2021-06" db="EMBL/GenBank/DDBJ databases">
        <title>Caerostris extrusa draft genome.</title>
        <authorList>
            <person name="Kono N."/>
            <person name="Arakawa K."/>
        </authorList>
    </citation>
    <scope>NUCLEOTIDE SEQUENCE [LARGE SCALE GENOMIC DNA]</scope>
</reference>
<protein>
    <submittedName>
        <fullName evidence="1">Uncharacterized protein</fullName>
    </submittedName>
</protein>
<comment type="caution">
    <text evidence="1">The sequence shown here is derived from an EMBL/GenBank/DDBJ whole genome shotgun (WGS) entry which is preliminary data.</text>
</comment>
<evidence type="ECO:0000313" key="2">
    <source>
        <dbReference type="Proteomes" id="UP001054945"/>
    </source>
</evidence>
<organism evidence="1 2">
    <name type="scientific">Caerostris extrusa</name>
    <name type="common">Bark spider</name>
    <name type="synonym">Caerostris bankana</name>
    <dbReference type="NCBI Taxonomy" id="172846"/>
    <lineage>
        <taxon>Eukaryota</taxon>
        <taxon>Metazoa</taxon>
        <taxon>Ecdysozoa</taxon>
        <taxon>Arthropoda</taxon>
        <taxon>Chelicerata</taxon>
        <taxon>Arachnida</taxon>
        <taxon>Araneae</taxon>
        <taxon>Araneomorphae</taxon>
        <taxon>Entelegynae</taxon>
        <taxon>Araneoidea</taxon>
        <taxon>Araneidae</taxon>
        <taxon>Caerostris</taxon>
    </lineage>
</organism>
<name>A0AAV4UVN5_CAEEX</name>
<dbReference type="Proteomes" id="UP001054945">
    <property type="component" value="Unassembled WGS sequence"/>
</dbReference>
<dbReference type="AlphaFoldDB" id="A0AAV4UVN5"/>
<accession>A0AAV4UVN5</accession>
<keyword evidence="2" id="KW-1185">Reference proteome</keyword>
<dbReference type="EMBL" id="BPLR01013559">
    <property type="protein sequence ID" value="GIY61971.1"/>
    <property type="molecule type" value="Genomic_DNA"/>
</dbReference>
<proteinExistence type="predicted"/>
<evidence type="ECO:0000313" key="1">
    <source>
        <dbReference type="EMBL" id="GIY61971.1"/>
    </source>
</evidence>
<gene>
    <name evidence="1" type="ORF">CEXT_90131</name>
</gene>
<sequence>MIKKKIDTRAPSDLVACLAYFSVICHGRRHSGVHAPLPTPTGKDLAEATVRSAAGGRREFAGCSWVGWN</sequence>